<evidence type="ECO:0000313" key="1">
    <source>
        <dbReference type="EMBL" id="KAA0971302.1"/>
    </source>
</evidence>
<dbReference type="Proteomes" id="UP000323856">
    <property type="component" value="Unassembled WGS sequence"/>
</dbReference>
<comment type="caution">
    <text evidence="1">The sequence shown here is derived from an EMBL/GenBank/DDBJ whole genome shotgun (WGS) entry which is preliminary data.</text>
</comment>
<dbReference type="EMBL" id="VOBL01000046">
    <property type="protein sequence ID" value="KAA0971302.1"/>
    <property type="molecule type" value="Genomic_DNA"/>
</dbReference>
<protein>
    <submittedName>
        <fullName evidence="1">Uncharacterized protein</fullName>
    </submittedName>
</protein>
<dbReference type="OrthoDB" id="4104528at2"/>
<proteinExistence type="predicted"/>
<sequence>MELHKQLSMAIAASDIRYVAGRLLNARNHPRSWPFSQWGTMVAFETQKHLREVHDHRLNFDWEDDVAAAARHGGKFFDGRPALLESVVADFQVLSAATTTAYYPEDRLGREFDFLRADLSVISDGPEVLLTNVTAHFMVGLPPHRGADIDSLGPHVHSLTMGIGQLANALTQMGVEELSAHGKHTDDPVTWWDGDIAEVIPATFGGELGTDLAMAVISIHSTAQAARRWAHAVCCESCIAASLKHRFVVLHHAVRSIQQLHERAEILGPIATSYVQTLSDSADLQAVVSQPFRNLRNGWLHLGLGDIAAALPDSPNILTPVSAYTQMEIAEFADLVERGLDQVTAGIGAWIAEPGVEGASLFDRLRPPPD</sequence>
<dbReference type="AlphaFoldDB" id="A0A5B0DZ67"/>
<gene>
    <name evidence="1" type="ORF">FQ154_20515</name>
</gene>
<dbReference type="RefSeq" id="WP_149621172.1">
    <property type="nucleotide sequence ID" value="NZ_VOBL01000046.1"/>
</dbReference>
<evidence type="ECO:0000313" key="2">
    <source>
        <dbReference type="Proteomes" id="UP000323856"/>
    </source>
</evidence>
<reference evidence="1 2" key="1">
    <citation type="submission" date="2019-07" db="EMBL/GenBank/DDBJ databases">
        <title>Analysis of the biochemical properties, biological activity and biotechnological potential of siderophores and biosurfactants produced by Antarctic psychrotolerant bacteria.</title>
        <authorList>
            <person name="Styczynski M."/>
            <person name="Krucon T."/>
            <person name="Decewicz P."/>
            <person name="Dziewit L."/>
        </authorList>
    </citation>
    <scope>NUCLEOTIDE SEQUENCE [LARGE SCALE GENOMIC DNA]</scope>
    <source>
        <strain evidence="1 2">ANT_H27</strain>
    </source>
</reference>
<organism evidence="1 2">
    <name type="scientific">Paeniglutamicibacter gangotriensis</name>
    <dbReference type="NCBI Taxonomy" id="254787"/>
    <lineage>
        <taxon>Bacteria</taxon>
        <taxon>Bacillati</taxon>
        <taxon>Actinomycetota</taxon>
        <taxon>Actinomycetes</taxon>
        <taxon>Micrococcales</taxon>
        <taxon>Micrococcaceae</taxon>
        <taxon>Paeniglutamicibacter</taxon>
    </lineage>
</organism>
<accession>A0A5B0DZ67</accession>
<name>A0A5B0DZ67_9MICC</name>